<dbReference type="EMBL" id="CP087164">
    <property type="protein sequence ID" value="UGS37758.1"/>
    <property type="molecule type" value="Genomic_DNA"/>
</dbReference>
<evidence type="ECO:0000313" key="3">
    <source>
        <dbReference type="EMBL" id="UGS37758.1"/>
    </source>
</evidence>
<dbReference type="InterPro" id="IPR020845">
    <property type="entry name" value="AMP-binding_CS"/>
</dbReference>
<dbReference type="Gene3D" id="3.30.300.30">
    <property type="match status" value="1"/>
</dbReference>
<keyword evidence="4" id="KW-1185">Reference proteome</keyword>
<dbReference type="PANTHER" id="PTHR45527:SF1">
    <property type="entry name" value="FATTY ACID SYNTHASE"/>
    <property type="match status" value="1"/>
</dbReference>
<dbReference type="Proteomes" id="UP001162834">
    <property type="component" value="Chromosome"/>
</dbReference>
<dbReference type="InterPro" id="IPR025110">
    <property type="entry name" value="AMP-bd_C"/>
</dbReference>
<dbReference type="GO" id="GO:0043041">
    <property type="term" value="P:amino acid activation for nonribosomal peptide biosynthetic process"/>
    <property type="evidence" value="ECO:0007669"/>
    <property type="project" value="TreeGrafter"/>
</dbReference>
<dbReference type="InterPro" id="IPR045851">
    <property type="entry name" value="AMP-bd_C_sf"/>
</dbReference>
<dbReference type="GO" id="GO:0044550">
    <property type="term" value="P:secondary metabolite biosynthetic process"/>
    <property type="evidence" value="ECO:0007669"/>
    <property type="project" value="TreeGrafter"/>
</dbReference>
<feature type="domain" description="AMP-binding enzyme C-terminal" evidence="2">
    <location>
        <begin position="447"/>
        <end position="520"/>
    </location>
</feature>
<dbReference type="KEGG" id="sbae:DSM104329_04179"/>
<dbReference type="AlphaFoldDB" id="A0A9E6Y0Y5"/>
<proteinExistence type="predicted"/>
<dbReference type="Pfam" id="PF00501">
    <property type="entry name" value="AMP-binding"/>
    <property type="match status" value="1"/>
</dbReference>
<dbReference type="Gene3D" id="3.40.50.12780">
    <property type="entry name" value="N-terminal domain of ligase-like"/>
    <property type="match status" value="1"/>
</dbReference>
<name>A0A9E6Y0Y5_9ACTN</name>
<dbReference type="GO" id="GO:0031177">
    <property type="term" value="F:phosphopantetheine binding"/>
    <property type="evidence" value="ECO:0007669"/>
    <property type="project" value="TreeGrafter"/>
</dbReference>
<feature type="domain" description="AMP-dependent synthetase/ligase" evidence="1">
    <location>
        <begin position="15"/>
        <end position="390"/>
    </location>
</feature>
<dbReference type="PANTHER" id="PTHR45527">
    <property type="entry name" value="NONRIBOSOMAL PEPTIDE SYNTHETASE"/>
    <property type="match status" value="1"/>
</dbReference>
<dbReference type="GO" id="GO:0005737">
    <property type="term" value="C:cytoplasm"/>
    <property type="evidence" value="ECO:0007669"/>
    <property type="project" value="TreeGrafter"/>
</dbReference>
<accession>A0A9E6Y0Y5</accession>
<dbReference type="InterPro" id="IPR000873">
    <property type="entry name" value="AMP-dep_synth/lig_dom"/>
</dbReference>
<dbReference type="PROSITE" id="PS00455">
    <property type="entry name" value="AMP_BINDING"/>
    <property type="match status" value="1"/>
</dbReference>
<dbReference type="Pfam" id="PF13193">
    <property type="entry name" value="AMP-binding_C"/>
    <property type="match status" value="1"/>
</dbReference>
<dbReference type="InterPro" id="IPR010071">
    <property type="entry name" value="AA_adenyl_dom"/>
</dbReference>
<evidence type="ECO:0000259" key="1">
    <source>
        <dbReference type="Pfam" id="PF00501"/>
    </source>
</evidence>
<sequence>MTTHSCIPLLEGFLESVRRDRRRPALHVRGETLSYLALHDRAAALAATLQRMDTGDGPPLTAVFGARSATAFAGVLGALMRGHGYVPLHPNHPAERCRAMLERAGCRAVIADAGATGRLDALLHGLDQALVILLPDDDGAEAARLGRRWPQHTILAAAAMAPAAALEPVAVEPDALAYLLFTSGSTGTPKGVMVTQRNVRAFVDAAVDRYAIGPDDRLSQMFDLTFDLSAFDMFVSWQRGACLCCPGERDLMAPGRFIRENRLTVWFSVPSVGVFARRLGLLRPGAFPSLRLSLFCGEPLPAEVATAWAAAAPRSVVENLYGPTEATIACTVYTWDPESGPAEALHGVVPIGAPLPGMRALVAGDDLLEVPPGGEGELLMAGPQVSAGYWRDPERTAAAFVVPPGRREVHYRTGDRARRPVGDGPLCFLGRRDHQIKVLGHRVELGEVEAVLRDASGVDAVVAVGWPRTATGATGIIGFIGDTTIDGDRVLELVRGRLPSYMVPRELRVLAEIPLNANGKMDRGALLRSLEEPRVPAVG</sequence>
<evidence type="ECO:0000313" key="4">
    <source>
        <dbReference type="Proteomes" id="UP001162834"/>
    </source>
</evidence>
<protein>
    <submittedName>
        <fullName evidence="3">Tyrocidine synthase 2</fullName>
    </submittedName>
</protein>
<evidence type="ECO:0000259" key="2">
    <source>
        <dbReference type="Pfam" id="PF13193"/>
    </source>
</evidence>
<dbReference type="SUPFAM" id="SSF56801">
    <property type="entry name" value="Acetyl-CoA synthetase-like"/>
    <property type="match status" value="1"/>
</dbReference>
<dbReference type="NCBIfam" id="TIGR01733">
    <property type="entry name" value="AA-adenyl-dom"/>
    <property type="match status" value="1"/>
</dbReference>
<gene>
    <name evidence="3" type="primary">tycB</name>
    <name evidence="3" type="ORF">DSM104329_04179</name>
</gene>
<reference evidence="3" key="1">
    <citation type="journal article" date="2022" name="Int. J. Syst. Evol. Microbiol.">
        <title>Pseudomonas aegrilactucae sp. nov. and Pseudomonas morbosilactucae sp. nov., pathogens causing bacterial rot of lettuce in Japan.</title>
        <authorList>
            <person name="Sawada H."/>
            <person name="Fujikawa T."/>
            <person name="Satou M."/>
        </authorList>
    </citation>
    <scope>NUCLEOTIDE SEQUENCE</scope>
    <source>
        <strain evidence="3">0166_1</strain>
    </source>
</reference>
<dbReference type="RefSeq" id="WP_259311802.1">
    <property type="nucleotide sequence ID" value="NZ_CP087164.1"/>
</dbReference>
<dbReference type="InterPro" id="IPR042099">
    <property type="entry name" value="ANL_N_sf"/>
</dbReference>
<organism evidence="3 4">
    <name type="scientific">Capillimicrobium parvum</name>
    <dbReference type="NCBI Taxonomy" id="2884022"/>
    <lineage>
        <taxon>Bacteria</taxon>
        <taxon>Bacillati</taxon>
        <taxon>Actinomycetota</taxon>
        <taxon>Thermoleophilia</taxon>
        <taxon>Solirubrobacterales</taxon>
        <taxon>Capillimicrobiaceae</taxon>
        <taxon>Capillimicrobium</taxon>
    </lineage>
</organism>